<reference evidence="1 2" key="1">
    <citation type="submission" date="2017-06" db="EMBL/GenBank/DDBJ databases">
        <authorList>
            <person name="Kim H.J."/>
            <person name="Triplett B.A."/>
        </authorList>
    </citation>
    <scope>NUCLEOTIDE SEQUENCE [LARGE SCALE GENOMIC DNA]</scope>
    <source>
        <strain evidence="1 2">DSM 44715</strain>
    </source>
</reference>
<proteinExistence type="predicted"/>
<dbReference type="AlphaFoldDB" id="A0A239N7S5"/>
<accession>A0A239N7S5</accession>
<evidence type="ECO:0000313" key="1">
    <source>
        <dbReference type="EMBL" id="SNT50955.1"/>
    </source>
</evidence>
<dbReference type="EMBL" id="FZOR01000037">
    <property type="protein sequence ID" value="SNT50955.1"/>
    <property type="molecule type" value="Genomic_DNA"/>
</dbReference>
<protein>
    <recommendedName>
        <fullName evidence="3">Tachylectin</fullName>
    </recommendedName>
</protein>
<sequence length="307" mass="32933">MQVRASVGPSGEVIALWSAAPDVQAVTSATTQPGWATFPDPRASRPATVRVTVHSPAPTSATTIRDFPLAHPTVQPLPDGRILAVGARARWREAGPDRNAIVYSAEGTALAAETFGDGIEHVFTTATGHIWVGYFDEGVFGNYGSGGAEGPGPIGSSGIVRFSPDLKIDWHFPSGMNDPWGMIIDCYALNVGADAVWTCYYTDFPIVRVQDGTVTGWHNNDAVARALIAEGSRVALYGGYSADHGRLVAGQLSDGRWQDTREYRVVLPDGRKLPDDVHVIGRGPDLHFLTSGGDWYRLDLDDIPPNP</sequence>
<organism evidence="1 2">
    <name type="scientific">Actinomadura meyerae</name>
    <dbReference type="NCBI Taxonomy" id="240840"/>
    <lineage>
        <taxon>Bacteria</taxon>
        <taxon>Bacillati</taxon>
        <taxon>Actinomycetota</taxon>
        <taxon>Actinomycetes</taxon>
        <taxon>Streptosporangiales</taxon>
        <taxon>Thermomonosporaceae</taxon>
        <taxon>Actinomadura</taxon>
    </lineage>
</organism>
<dbReference type="Proteomes" id="UP000198318">
    <property type="component" value="Unassembled WGS sequence"/>
</dbReference>
<name>A0A239N7S5_9ACTN</name>
<keyword evidence="2" id="KW-1185">Reference proteome</keyword>
<evidence type="ECO:0000313" key="2">
    <source>
        <dbReference type="Proteomes" id="UP000198318"/>
    </source>
</evidence>
<gene>
    <name evidence="1" type="ORF">SAMN05443665_103736</name>
</gene>
<evidence type="ECO:0008006" key="3">
    <source>
        <dbReference type="Google" id="ProtNLM"/>
    </source>
</evidence>